<evidence type="ECO:0000259" key="1">
    <source>
        <dbReference type="Pfam" id="PF01883"/>
    </source>
</evidence>
<dbReference type="Pfam" id="PF01883">
    <property type="entry name" value="FeS_assembly_P"/>
    <property type="match status" value="1"/>
</dbReference>
<dbReference type="Proteomes" id="UP000008221">
    <property type="component" value="Chromosome"/>
</dbReference>
<dbReference type="PANTHER" id="PTHR42831:SF3">
    <property type="entry name" value="1,2-PHENYLACETYL-COA EPOXIDASE, SUBUNIT D-RELATED"/>
    <property type="match status" value="1"/>
</dbReference>
<dbReference type="NCBIfam" id="TIGR02159">
    <property type="entry name" value="PA_CoA_Oxy4"/>
    <property type="match status" value="1"/>
</dbReference>
<accession>A0LUV2</accession>
<dbReference type="PANTHER" id="PTHR42831">
    <property type="entry name" value="FE-S PROTEIN MATURATION AUXILIARY FACTOR YITW"/>
    <property type="match status" value="1"/>
</dbReference>
<feature type="domain" description="MIP18 family-like" evidence="1">
    <location>
        <begin position="7"/>
        <end position="77"/>
    </location>
</feature>
<dbReference type="Gene3D" id="3.30.300.130">
    <property type="entry name" value="Fe-S cluster assembly (FSCA)"/>
    <property type="match status" value="1"/>
</dbReference>
<dbReference type="InterPro" id="IPR052339">
    <property type="entry name" value="Fe-S_Maturation_MIP18"/>
</dbReference>
<dbReference type="Pfam" id="PF23451">
    <property type="entry name" value="Zn_ribbon_PaaD"/>
    <property type="match status" value="1"/>
</dbReference>
<dbReference type="OrthoDB" id="3684942at2"/>
<dbReference type="eggNOG" id="COG2151">
    <property type="taxonomic scope" value="Bacteria"/>
</dbReference>
<dbReference type="KEGG" id="ace:Acel_1440"/>
<proteinExistence type="predicted"/>
<evidence type="ECO:0000259" key="2">
    <source>
        <dbReference type="Pfam" id="PF23451"/>
    </source>
</evidence>
<dbReference type="InterPro" id="IPR056572">
    <property type="entry name" value="Zn_ribbon_PaaD"/>
</dbReference>
<evidence type="ECO:0000313" key="3">
    <source>
        <dbReference type="EMBL" id="ABK53212.1"/>
    </source>
</evidence>
<keyword evidence="4" id="KW-1185">Reference proteome</keyword>
<sequence>MVSLPELRERIAGIPDPELPVVTIGDLGILREVRTDGPSVEVRITPTYVGCPALDVIRTEIRRVLEDAGFPDGKVSVVFAPPWGTGDISAEGRRKLAAAGIAPPSADAPACPQCGSPHTEVLSAFGATLCQSLRRCTSCREPFPAMKPH</sequence>
<protein>
    <submittedName>
        <fullName evidence="3">Phenylacetate-CoA oxygenase, PaaJ subunit</fullName>
    </submittedName>
</protein>
<dbReference type="HOGENOM" id="CLU_082133_0_0_11"/>
<dbReference type="AlphaFoldDB" id="A0LUV2"/>
<evidence type="ECO:0000313" key="4">
    <source>
        <dbReference type="Proteomes" id="UP000008221"/>
    </source>
</evidence>
<dbReference type="InterPro" id="IPR034904">
    <property type="entry name" value="FSCA_dom_sf"/>
</dbReference>
<dbReference type="EMBL" id="CP000481">
    <property type="protein sequence ID" value="ABK53212.1"/>
    <property type="molecule type" value="Genomic_DNA"/>
</dbReference>
<feature type="domain" description="PaaD zinc beta ribbon" evidence="2">
    <location>
        <begin position="107"/>
        <end position="147"/>
    </location>
</feature>
<dbReference type="SUPFAM" id="SSF117916">
    <property type="entry name" value="Fe-S cluster assembly (FSCA) domain-like"/>
    <property type="match status" value="1"/>
</dbReference>
<gene>
    <name evidence="3" type="ordered locus">Acel_1440</name>
</gene>
<dbReference type="InterPro" id="IPR002744">
    <property type="entry name" value="MIP18-like"/>
</dbReference>
<dbReference type="InParanoid" id="A0LUV2"/>
<reference evidence="3 4" key="1">
    <citation type="journal article" date="2009" name="Genome Res.">
        <title>Complete genome of the cellulolytic thermophile Acidothermus cellulolyticus 11B provides insights into its ecophysiological and evolutionary adaptations.</title>
        <authorList>
            <person name="Barabote R.D."/>
            <person name="Xie G."/>
            <person name="Leu D.H."/>
            <person name="Normand P."/>
            <person name="Necsulea A."/>
            <person name="Daubin V."/>
            <person name="Medigue C."/>
            <person name="Adney W.S."/>
            <person name="Xu X.C."/>
            <person name="Lapidus A."/>
            <person name="Parales R.E."/>
            <person name="Detter C."/>
            <person name="Pujic P."/>
            <person name="Bruce D."/>
            <person name="Lavire C."/>
            <person name="Challacombe J.F."/>
            <person name="Brettin T.S."/>
            <person name="Berry A.M."/>
        </authorList>
    </citation>
    <scope>NUCLEOTIDE SEQUENCE [LARGE SCALE GENOMIC DNA]</scope>
    <source>
        <strain evidence="4">ATCC 43068 / DSM 8971 / 11B</strain>
    </source>
</reference>
<name>A0LUV2_ACIC1</name>
<organism evidence="3 4">
    <name type="scientific">Acidothermus cellulolyticus (strain ATCC 43068 / DSM 8971 / 11B)</name>
    <dbReference type="NCBI Taxonomy" id="351607"/>
    <lineage>
        <taxon>Bacteria</taxon>
        <taxon>Bacillati</taxon>
        <taxon>Actinomycetota</taxon>
        <taxon>Actinomycetes</taxon>
        <taxon>Acidothermales</taxon>
        <taxon>Acidothermaceae</taxon>
        <taxon>Acidothermus</taxon>
    </lineage>
</organism>
<dbReference type="InterPro" id="IPR011883">
    <property type="entry name" value="PaaD-like"/>
</dbReference>
<dbReference type="RefSeq" id="WP_011720275.1">
    <property type="nucleotide sequence ID" value="NC_008578.1"/>
</dbReference>
<dbReference type="STRING" id="351607.Acel_1440"/>